<dbReference type="NCBIfam" id="TIGR00229">
    <property type="entry name" value="sensory_box"/>
    <property type="match status" value="3"/>
</dbReference>
<dbReference type="Proteomes" id="UP000033882">
    <property type="component" value="Unassembled WGS sequence"/>
</dbReference>
<keyword evidence="3" id="KW-0808">Transferase</keyword>
<dbReference type="GO" id="GO:0016301">
    <property type="term" value="F:kinase activity"/>
    <property type="evidence" value="ECO:0007669"/>
    <property type="project" value="UniProtKB-KW"/>
</dbReference>
<dbReference type="InterPro" id="IPR013767">
    <property type="entry name" value="PAS_fold"/>
</dbReference>
<dbReference type="Pfam" id="PF00989">
    <property type="entry name" value="PAS"/>
    <property type="match status" value="2"/>
</dbReference>
<sequence length="440" mass="49826">MDQLTPELRNMFAEQLFGAFVENGENGVFVVRADASIAYVNQAMGKLLAYDIDAFIGRPFLDFWATEFKALGEERYQARIAGAEPPKRYDIEMIRKDGLRLPVEVTAYRILFEGVAADAIVVRDISEHRRLEAELRNALKQSRELSSVVETSFDAIVITDSEGLITYVNKSWQALNGWASEEVVGKVTPRVIKSGRQNSSFYRVFWQTIKAGSSARLDVTNRRKDGSEYFAELIVMPLKDDQGLITGFAGFQHDVTARHQVEQSLFEAKEFAEHIIDSANAMVVVLDNTGAIEVFNKRAEAITGYTKADLQGKNWFEVLAPRERYPDVWHVFEDYQKRGIVLQQFENPILTKDGRELMIAWTNSELNQGGQTVGTISFGMDITDRKKTEAQLLTINQELQRFKDLMVGRELKMIELKKEVELLRAGQSGHLHAQTDIASK</sequence>
<dbReference type="PANTHER" id="PTHR44757:SF2">
    <property type="entry name" value="BIOFILM ARCHITECTURE MAINTENANCE PROTEIN MBAA"/>
    <property type="match status" value="1"/>
</dbReference>
<dbReference type="PANTHER" id="PTHR44757">
    <property type="entry name" value="DIGUANYLATE CYCLASE DGCP"/>
    <property type="match status" value="1"/>
</dbReference>
<feature type="domain" description="PAC" evidence="2">
    <location>
        <begin position="343"/>
        <end position="394"/>
    </location>
</feature>
<accession>A0A0G1WJJ4</accession>
<dbReference type="SMART" id="SM00086">
    <property type="entry name" value="PAC"/>
    <property type="match status" value="3"/>
</dbReference>
<dbReference type="CDD" id="cd00130">
    <property type="entry name" value="PAS"/>
    <property type="match status" value="3"/>
</dbReference>
<dbReference type="InterPro" id="IPR035965">
    <property type="entry name" value="PAS-like_dom_sf"/>
</dbReference>
<dbReference type="PROSITE" id="PS50113">
    <property type="entry name" value="PAC"/>
    <property type="match status" value="3"/>
</dbReference>
<evidence type="ECO:0000259" key="1">
    <source>
        <dbReference type="PROSITE" id="PS50112"/>
    </source>
</evidence>
<dbReference type="SUPFAM" id="SSF55785">
    <property type="entry name" value="PYP-like sensor domain (PAS domain)"/>
    <property type="match status" value="3"/>
</dbReference>
<evidence type="ECO:0000259" key="2">
    <source>
        <dbReference type="PROSITE" id="PS50113"/>
    </source>
</evidence>
<feature type="domain" description="PAS" evidence="1">
    <location>
        <begin position="141"/>
        <end position="186"/>
    </location>
</feature>
<dbReference type="SMART" id="SM00091">
    <property type="entry name" value="PAS"/>
    <property type="match status" value="3"/>
</dbReference>
<comment type="caution">
    <text evidence="3">The sequence shown here is derived from an EMBL/GenBank/DDBJ whole genome shotgun (WGS) entry which is preliminary data.</text>
</comment>
<evidence type="ECO:0000313" key="4">
    <source>
        <dbReference type="Proteomes" id="UP000033882"/>
    </source>
</evidence>
<dbReference type="GO" id="GO:0006355">
    <property type="term" value="P:regulation of DNA-templated transcription"/>
    <property type="evidence" value="ECO:0007669"/>
    <property type="project" value="InterPro"/>
</dbReference>
<dbReference type="Gene3D" id="3.30.450.20">
    <property type="entry name" value="PAS domain"/>
    <property type="match status" value="3"/>
</dbReference>
<keyword evidence="3" id="KW-0418">Kinase</keyword>
<reference evidence="3 4" key="1">
    <citation type="journal article" date="2015" name="Nature">
        <title>rRNA introns, odd ribosomes, and small enigmatic genomes across a large radiation of phyla.</title>
        <authorList>
            <person name="Brown C.T."/>
            <person name="Hug L.A."/>
            <person name="Thomas B.C."/>
            <person name="Sharon I."/>
            <person name="Castelle C.J."/>
            <person name="Singh A."/>
            <person name="Wilkins M.J."/>
            <person name="Williams K.H."/>
            <person name="Banfield J.F."/>
        </authorList>
    </citation>
    <scope>NUCLEOTIDE SEQUENCE [LARGE SCALE GENOMIC DNA]</scope>
</reference>
<evidence type="ECO:0000313" key="3">
    <source>
        <dbReference type="EMBL" id="KKU90493.1"/>
    </source>
</evidence>
<protein>
    <submittedName>
        <fullName evidence="3">Two-component sensor kinase</fullName>
    </submittedName>
</protein>
<proteinExistence type="predicted"/>
<dbReference type="InterPro" id="IPR000700">
    <property type="entry name" value="PAS-assoc_C"/>
</dbReference>
<dbReference type="AlphaFoldDB" id="A0A0G1WJJ4"/>
<feature type="domain" description="PAS" evidence="1">
    <location>
        <begin position="13"/>
        <end position="61"/>
    </location>
</feature>
<dbReference type="EMBL" id="LCPB01000002">
    <property type="protein sequence ID" value="KKU90493.1"/>
    <property type="molecule type" value="Genomic_DNA"/>
</dbReference>
<feature type="domain" description="PAC" evidence="2">
    <location>
        <begin position="215"/>
        <end position="267"/>
    </location>
</feature>
<dbReference type="InterPro" id="IPR001610">
    <property type="entry name" value="PAC"/>
</dbReference>
<gene>
    <name evidence="3" type="ORF">UY19_C0002G0066</name>
</gene>
<organism evidence="3 4">
    <name type="scientific">Candidatus Wolfebacteria bacterium GW2011_GWA2_47_9b</name>
    <dbReference type="NCBI Taxonomy" id="1619005"/>
    <lineage>
        <taxon>Bacteria</taxon>
        <taxon>Candidatus Wolfeibacteriota</taxon>
    </lineage>
</organism>
<name>A0A0G1WJJ4_9BACT</name>
<feature type="domain" description="PAC" evidence="2">
    <location>
        <begin position="87"/>
        <end position="137"/>
    </location>
</feature>
<dbReference type="InterPro" id="IPR052155">
    <property type="entry name" value="Biofilm_reg_signaling"/>
</dbReference>
<feature type="domain" description="PAS" evidence="1">
    <location>
        <begin position="268"/>
        <end position="324"/>
    </location>
</feature>
<dbReference type="Pfam" id="PF13426">
    <property type="entry name" value="PAS_9"/>
    <property type="match status" value="1"/>
</dbReference>
<dbReference type="PROSITE" id="PS50112">
    <property type="entry name" value="PAS"/>
    <property type="match status" value="3"/>
</dbReference>
<dbReference type="InterPro" id="IPR000014">
    <property type="entry name" value="PAS"/>
</dbReference>